<organism evidence="6 7">
    <name type="scientific">Leucosporidium creatinivorum</name>
    <dbReference type="NCBI Taxonomy" id="106004"/>
    <lineage>
        <taxon>Eukaryota</taxon>
        <taxon>Fungi</taxon>
        <taxon>Dikarya</taxon>
        <taxon>Basidiomycota</taxon>
        <taxon>Pucciniomycotina</taxon>
        <taxon>Microbotryomycetes</taxon>
        <taxon>Leucosporidiales</taxon>
        <taxon>Leucosporidium</taxon>
    </lineage>
</organism>
<evidence type="ECO:0000313" key="6">
    <source>
        <dbReference type="EMBL" id="ORY89285.1"/>
    </source>
</evidence>
<feature type="transmembrane region" description="Helical" evidence="5">
    <location>
        <begin position="130"/>
        <end position="155"/>
    </location>
</feature>
<dbReference type="GO" id="GO:0022857">
    <property type="term" value="F:transmembrane transporter activity"/>
    <property type="evidence" value="ECO:0007669"/>
    <property type="project" value="InterPro"/>
</dbReference>
<dbReference type="PANTHER" id="PTHR23294:SF19">
    <property type="entry name" value="DUF895 DOMAIN MEMBRANE PROTEIN-RELATED"/>
    <property type="match status" value="1"/>
</dbReference>
<evidence type="ECO:0000256" key="2">
    <source>
        <dbReference type="ARBA" id="ARBA00022692"/>
    </source>
</evidence>
<dbReference type="InterPro" id="IPR036259">
    <property type="entry name" value="MFS_trans_sf"/>
</dbReference>
<dbReference type="EMBL" id="MCGR01000006">
    <property type="protein sequence ID" value="ORY89285.1"/>
    <property type="molecule type" value="Genomic_DNA"/>
</dbReference>
<sequence>MAAPPINSTTPSYDESLEEKGVSAASSSELALRPTWYRSVFLQITIVGAGAFLSPGLWNGLSALGAGGAQEPWLVNAANSIVFGLMVVTCLFASTIVNRIGYRWSLVLGTAGYAPYAAGLYTNKLYGTTGLILGGSVLCGLSAGLFWGVEGAIVLGYPQPEKRGRMLAYWLGWRNAGGLLAGAINLGLNANTSTAGSVGASTYLVFIALQAVAPFIVFFLSEPSSVIRPDGKRPQMENHQGTVAEMREMWTIVKRKEVLFLVPISLYAQWSASYIGTFLSLYFSVRSRALASFLVPITSLIANFILGTYLDNTSIRKHIRCRSSYIACMTGLGGCWIWFTILQVRYISNPPKGLDWAQGHSFSLPFAAYIIVYTFYYLLQNELYYVISQLARHPHELVRLSSFLRGLESAGSACAFGVSSRKTLSKLVPLSLNFALWGISTVTAWFTVRQLGVNIDHTFASDESDEAKKQVEQQ</sequence>
<dbReference type="Proteomes" id="UP000193467">
    <property type="component" value="Unassembled WGS sequence"/>
</dbReference>
<feature type="transmembrane region" description="Helical" evidence="5">
    <location>
        <begin position="289"/>
        <end position="310"/>
    </location>
</feature>
<evidence type="ECO:0000256" key="5">
    <source>
        <dbReference type="SAM" id="Phobius"/>
    </source>
</evidence>
<dbReference type="InterPro" id="IPR011701">
    <property type="entry name" value="MFS"/>
</dbReference>
<dbReference type="Gene3D" id="1.20.1250.20">
    <property type="entry name" value="MFS general substrate transporter like domains"/>
    <property type="match status" value="1"/>
</dbReference>
<proteinExistence type="predicted"/>
<feature type="transmembrane region" description="Helical" evidence="5">
    <location>
        <begin position="427"/>
        <end position="448"/>
    </location>
</feature>
<dbReference type="OrthoDB" id="196103at2759"/>
<dbReference type="PANTHER" id="PTHR23294">
    <property type="entry name" value="ET TRANSLATION PRODUCT-RELATED"/>
    <property type="match status" value="1"/>
</dbReference>
<reference evidence="6 7" key="1">
    <citation type="submission" date="2016-07" db="EMBL/GenBank/DDBJ databases">
        <title>Pervasive Adenine N6-methylation of Active Genes in Fungi.</title>
        <authorList>
            <consortium name="DOE Joint Genome Institute"/>
            <person name="Mondo S.J."/>
            <person name="Dannebaum R.O."/>
            <person name="Kuo R.C."/>
            <person name="Labutti K."/>
            <person name="Haridas S."/>
            <person name="Kuo A."/>
            <person name="Salamov A."/>
            <person name="Ahrendt S.R."/>
            <person name="Lipzen A."/>
            <person name="Sullivan W."/>
            <person name="Andreopoulos W.B."/>
            <person name="Clum A."/>
            <person name="Lindquist E."/>
            <person name="Daum C."/>
            <person name="Ramamoorthy G.K."/>
            <person name="Gryganskyi A."/>
            <person name="Culley D."/>
            <person name="Magnuson J.K."/>
            <person name="James T.Y."/>
            <person name="O'Malley M.A."/>
            <person name="Stajich J.E."/>
            <person name="Spatafora J.W."/>
            <person name="Visel A."/>
            <person name="Grigoriev I.V."/>
        </authorList>
    </citation>
    <scope>NUCLEOTIDE SEQUENCE [LARGE SCALE GENOMIC DNA]</scope>
    <source>
        <strain evidence="6 7">62-1032</strain>
    </source>
</reference>
<feature type="transmembrane region" description="Helical" evidence="5">
    <location>
        <begin position="100"/>
        <end position="118"/>
    </location>
</feature>
<dbReference type="SUPFAM" id="SSF103473">
    <property type="entry name" value="MFS general substrate transporter"/>
    <property type="match status" value="1"/>
</dbReference>
<evidence type="ECO:0000256" key="4">
    <source>
        <dbReference type="ARBA" id="ARBA00023136"/>
    </source>
</evidence>
<keyword evidence="7" id="KW-1185">Reference proteome</keyword>
<keyword evidence="2 5" id="KW-0812">Transmembrane</keyword>
<dbReference type="InParanoid" id="A0A1Y2FYV2"/>
<keyword evidence="4 5" id="KW-0472">Membrane</keyword>
<dbReference type="Pfam" id="PF07690">
    <property type="entry name" value="MFS_1"/>
    <property type="match status" value="1"/>
</dbReference>
<gene>
    <name evidence="6" type="ORF">BCR35DRAFT_345685</name>
</gene>
<dbReference type="GO" id="GO:0016020">
    <property type="term" value="C:membrane"/>
    <property type="evidence" value="ECO:0007669"/>
    <property type="project" value="UniProtKB-SubCell"/>
</dbReference>
<evidence type="ECO:0000313" key="7">
    <source>
        <dbReference type="Proteomes" id="UP000193467"/>
    </source>
</evidence>
<dbReference type="InterPro" id="IPR051617">
    <property type="entry name" value="UNC-93-like_regulator"/>
</dbReference>
<protein>
    <submittedName>
        <fullName evidence="6">MFS general substrate transporter</fullName>
    </submittedName>
</protein>
<feature type="transmembrane region" description="Helical" evidence="5">
    <location>
        <begin position="362"/>
        <end position="379"/>
    </location>
</feature>
<feature type="transmembrane region" description="Helical" evidence="5">
    <location>
        <begin position="73"/>
        <end position="93"/>
    </location>
</feature>
<comment type="subcellular location">
    <subcellularLocation>
        <location evidence="1">Membrane</location>
        <topology evidence="1">Multi-pass membrane protein</topology>
    </subcellularLocation>
</comment>
<evidence type="ECO:0000256" key="3">
    <source>
        <dbReference type="ARBA" id="ARBA00022989"/>
    </source>
</evidence>
<keyword evidence="3 5" id="KW-1133">Transmembrane helix</keyword>
<dbReference type="AlphaFoldDB" id="A0A1Y2FYV2"/>
<feature type="transmembrane region" description="Helical" evidence="5">
    <location>
        <begin position="322"/>
        <end position="342"/>
    </location>
</feature>
<evidence type="ECO:0000256" key="1">
    <source>
        <dbReference type="ARBA" id="ARBA00004141"/>
    </source>
</evidence>
<feature type="transmembrane region" description="Helical" evidence="5">
    <location>
        <begin position="200"/>
        <end position="220"/>
    </location>
</feature>
<feature type="transmembrane region" description="Helical" evidence="5">
    <location>
        <begin position="40"/>
        <end position="61"/>
    </location>
</feature>
<feature type="transmembrane region" description="Helical" evidence="5">
    <location>
        <begin position="258"/>
        <end position="283"/>
    </location>
</feature>
<feature type="transmembrane region" description="Helical" evidence="5">
    <location>
        <begin position="167"/>
        <end position="188"/>
    </location>
</feature>
<name>A0A1Y2FYV2_9BASI</name>
<accession>A0A1Y2FYV2</accession>
<comment type="caution">
    <text evidence="6">The sequence shown here is derived from an EMBL/GenBank/DDBJ whole genome shotgun (WGS) entry which is preliminary data.</text>
</comment>